<evidence type="ECO:0000313" key="2">
    <source>
        <dbReference type="Proteomes" id="UP000199167"/>
    </source>
</evidence>
<keyword evidence="2" id="KW-1185">Reference proteome</keyword>
<dbReference type="OrthoDB" id="7874856at2"/>
<evidence type="ECO:0008006" key="3">
    <source>
        <dbReference type="Google" id="ProtNLM"/>
    </source>
</evidence>
<name>A0A1I0S0B4_9RHOB</name>
<gene>
    <name evidence="1" type="ORF">SAMN04488515_3608</name>
</gene>
<reference evidence="1 2" key="1">
    <citation type="submission" date="2016-10" db="EMBL/GenBank/DDBJ databases">
        <authorList>
            <person name="de Groot N.N."/>
        </authorList>
    </citation>
    <scope>NUCLEOTIDE SEQUENCE [LARGE SCALE GENOMIC DNA]</scope>
    <source>
        <strain evidence="1 2">DSM 17925</strain>
    </source>
</reference>
<evidence type="ECO:0000313" key="1">
    <source>
        <dbReference type="EMBL" id="SEW47411.1"/>
    </source>
</evidence>
<organism evidence="1 2">
    <name type="scientific">Cognatiyoonia koreensis</name>
    <dbReference type="NCBI Taxonomy" id="364200"/>
    <lineage>
        <taxon>Bacteria</taxon>
        <taxon>Pseudomonadati</taxon>
        <taxon>Pseudomonadota</taxon>
        <taxon>Alphaproteobacteria</taxon>
        <taxon>Rhodobacterales</taxon>
        <taxon>Paracoccaceae</taxon>
        <taxon>Cognatiyoonia</taxon>
    </lineage>
</organism>
<dbReference type="AlphaFoldDB" id="A0A1I0S0B4"/>
<protein>
    <recommendedName>
        <fullName evidence="3">DUF1353 domain-containing protein</fullName>
    </recommendedName>
</protein>
<dbReference type="Proteomes" id="UP000199167">
    <property type="component" value="Unassembled WGS sequence"/>
</dbReference>
<proteinExistence type="predicted"/>
<dbReference type="STRING" id="364200.SAMN04488515_3608"/>
<dbReference type="InterPro" id="IPR010767">
    <property type="entry name" value="Phage_CGC-2007_Cje0229"/>
</dbReference>
<accession>A0A1I0S0B4</accession>
<sequence length="185" mass="21209">MQCFVGPIHRENPYPEGRVRITNLTFVDDLILFRPQEELLNRKDDMDVYLLGADKTVHWESDDGDCGIVTVPFGFITDLTSVPWVFRLFVSRAGPWLEAAVVHDYLYVAWNEVEGARPDPKDRKFADDIMFAAMTTANVGAIRKWAIYASVRLFGGWTFGRDDRCNYGDQTDPRLLYLKDVPKVV</sequence>
<dbReference type="Pfam" id="PF07087">
    <property type="entry name" value="DUF1353"/>
    <property type="match status" value="1"/>
</dbReference>
<dbReference type="RefSeq" id="WP_089997310.1">
    <property type="nucleotide sequence ID" value="NZ_FOIZ01000003.1"/>
</dbReference>
<dbReference type="EMBL" id="FOIZ01000003">
    <property type="protein sequence ID" value="SEW47411.1"/>
    <property type="molecule type" value="Genomic_DNA"/>
</dbReference>